<dbReference type="InterPro" id="IPR052787">
    <property type="entry name" value="MAVS"/>
</dbReference>
<dbReference type="PANTHER" id="PTHR21446">
    <property type="entry name" value="DUF3504 DOMAIN-CONTAINING PROTEIN"/>
    <property type="match status" value="1"/>
</dbReference>
<evidence type="ECO:0000313" key="3">
    <source>
        <dbReference type="Proteomes" id="UP001164746"/>
    </source>
</evidence>
<feature type="region of interest" description="Disordered" evidence="1">
    <location>
        <begin position="464"/>
        <end position="483"/>
    </location>
</feature>
<protein>
    <submittedName>
        <fullName evidence="2">Uncharacterized protein</fullName>
    </submittedName>
</protein>
<feature type="region of interest" description="Disordered" evidence="1">
    <location>
        <begin position="400"/>
        <end position="431"/>
    </location>
</feature>
<feature type="compositionally biased region" description="Polar residues" evidence="1">
    <location>
        <begin position="119"/>
        <end position="137"/>
    </location>
</feature>
<feature type="compositionally biased region" description="Basic and acidic residues" evidence="1">
    <location>
        <begin position="834"/>
        <end position="845"/>
    </location>
</feature>
<feature type="compositionally biased region" description="Polar residues" evidence="1">
    <location>
        <begin position="707"/>
        <end position="743"/>
    </location>
</feature>
<name>A0ABY7EFI8_MYAAR</name>
<feature type="region of interest" description="Disordered" evidence="1">
    <location>
        <begin position="826"/>
        <end position="845"/>
    </location>
</feature>
<dbReference type="EMBL" id="CP111017">
    <property type="protein sequence ID" value="WAR07682.1"/>
    <property type="molecule type" value="Genomic_DNA"/>
</dbReference>
<dbReference type="PANTHER" id="PTHR21446:SF6">
    <property type="entry name" value="MITOCHONDRIAL ANTIVIRAL-SIGNALING PROTEIN"/>
    <property type="match status" value="1"/>
</dbReference>
<keyword evidence="3" id="KW-1185">Reference proteome</keyword>
<organism evidence="2 3">
    <name type="scientific">Mya arenaria</name>
    <name type="common">Soft-shell clam</name>
    <dbReference type="NCBI Taxonomy" id="6604"/>
    <lineage>
        <taxon>Eukaryota</taxon>
        <taxon>Metazoa</taxon>
        <taxon>Spiralia</taxon>
        <taxon>Lophotrochozoa</taxon>
        <taxon>Mollusca</taxon>
        <taxon>Bivalvia</taxon>
        <taxon>Autobranchia</taxon>
        <taxon>Heteroconchia</taxon>
        <taxon>Euheterodonta</taxon>
        <taxon>Imparidentia</taxon>
        <taxon>Neoheterodontei</taxon>
        <taxon>Myida</taxon>
        <taxon>Myoidea</taxon>
        <taxon>Myidae</taxon>
        <taxon>Mya</taxon>
    </lineage>
</organism>
<evidence type="ECO:0000256" key="1">
    <source>
        <dbReference type="SAM" id="MobiDB-lite"/>
    </source>
</evidence>
<evidence type="ECO:0000313" key="2">
    <source>
        <dbReference type="EMBL" id="WAR07682.1"/>
    </source>
</evidence>
<reference evidence="2" key="1">
    <citation type="submission" date="2022-11" db="EMBL/GenBank/DDBJ databases">
        <title>Centuries of genome instability and evolution in soft-shell clam transmissible cancer (bioRxiv).</title>
        <authorList>
            <person name="Hart S.F.M."/>
            <person name="Yonemitsu M.A."/>
            <person name="Giersch R.M."/>
            <person name="Beal B.F."/>
            <person name="Arriagada G."/>
            <person name="Davis B.W."/>
            <person name="Ostrander E.A."/>
            <person name="Goff S.P."/>
            <person name="Metzger M.J."/>
        </authorList>
    </citation>
    <scope>NUCLEOTIDE SEQUENCE</scope>
    <source>
        <strain evidence="2">MELC-2E11</strain>
        <tissue evidence="2">Siphon/mantle</tissue>
    </source>
</reference>
<sequence length="845" mass="95642">MSAQSSIDRGPENTWEGLDEGVKKAVISLRDFARQREKDFQYVISLSPSELGSFLSQFYSSVKDQPLSSTDEEGSAGVIPLQRIRCDLREYFKKVMSIDISSGGDFLECNSIVDDHPSNKQSPTVSQPAKETSTGSKNAVMKKHTRQRTFTFETNELRQIYMSEAMNLDQPETLQNKVFFDVCMYICNRGKDFLRLMTKSDFEVSTDQSGRRYVWLKFDPKFSFNEVAGGTSADASRGTQIGERMYERPGDPKCPVLSYTQYTIHLHPMSDAFWQRPKRNILPTDIVWFDNQSIGNSTLNRLMNRITSSAGLPDSYAINAIKPSYIPIIESICRSALFGSQQFRRILHMKQSNHDMHYVRKRHSEGSLSIASVLRESPLFRPRHSEPQLPLYRPLSQDTDIARSCSSSPVTRAGSWDSGSPHMMPHKTPERIETPETGYQQYRNCEPELTQAGYQQKYREVNGAQDLSSSSQASSNNHQYHEEEGRKIIETGTIMQAKQKCLDIVHSLEVRDIKSFVAWMKTFEVKHGSSGLMVTCQPVSVGESQQPQDVARATEQNHVNGFRENLWEQSQRTDTQKSREFTAKDIEFDCIGDTFCCTSDIAPLKVTIPAQDTLLLTGVQSDTQVLIHKKHDEKQSPLDEKYSPLHQRVLISKDSYSLQEVNRVLVKRNSSEWSQFQENVNNIQESGRPNFKEDKSIPMKKRIVLDQESQNVSGSHSNSPQQSYANSRSPPQPTFSQHTNTSAPHGYMSPPGFSHPGQLPVNMTTGKAPAINQAPPPMTQAHSYPVVTGSNQMHSGISQGIPSVPKYRERFPEGWGYFPLQKRQKFGIQSNGNDNERPLELIKQS</sequence>
<feature type="region of interest" description="Disordered" evidence="1">
    <location>
        <begin position="707"/>
        <end position="780"/>
    </location>
</feature>
<proteinExistence type="predicted"/>
<dbReference type="Proteomes" id="UP001164746">
    <property type="component" value="Chromosome 6"/>
</dbReference>
<feature type="region of interest" description="Disordered" evidence="1">
    <location>
        <begin position="117"/>
        <end position="140"/>
    </location>
</feature>
<accession>A0ABY7EFI8</accession>
<gene>
    <name evidence="2" type="ORF">MAR_017640</name>
</gene>
<feature type="compositionally biased region" description="Polar residues" evidence="1">
    <location>
        <begin position="400"/>
        <end position="410"/>
    </location>
</feature>